<gene>
    <name evidence="12" type="ORF">H9865_04265</name>
</gene>
<evidence type="ECO:0000256" key="1">
    <source>
        <dbReference type="ARBA" id="ARBA00000085"/>
    </source>
</evidence>
<accession>A0A9D1V3A0</accession>
<dbReference type="PANTHER" id="PTHR45453:SF1">
    <property type="entry name" value="PHOSPHATE REGULON SENSOR PROTEIN PHOR"/>
    <property type="match status" value="1"/>
</dbReference>
<keyword evidence="10" id="KW-0812">Transmembrane</keyword>
<keyword evidence="9" id="KW-0175">Coiled coil</keyword>
<dbReference type="SUPFAM" id="SSF55874">
    <property type="entry name" value="ATPase domain of HSP90 chaperone/DNA topoisomerase II/histidine kinase"/>
    <property type="match status" value="1"/>
</dbReference>
<dbReference type="InterPro" id="IPR035965">
    <property type="entry name" value="PAS-like_dom_sf"/>
</dbReference>
<evidence type="ECO:0000256" key="4">
    <source>
        <dbReference type="ARBA" id="ARBA00022553"/>
    </source>
</evidence>
<keyword evidence="7" id="KW-0902">Two-component regulatory system</keyword>
<evidence type="ECO:0000259" key="11">
    <source>
        <dbReference type="PROSITE" id="PS50109"/>
    </source>
</evidence>
<dbReference type="CDD" id="cd00082">
    <property type="entry name" value="HisKA"/>
    <property type="match status" value="1"/>
</dbReference>
<dbReference type="SUPFAM" id="SSF55785">
    <property type="entry name" value="PYP-like sensor domain (PAS domain)"/>
    <property type="match status" value="1"/>
</dbReference>
<dbReference type="InterPro" id="IPR003594">
    <property type="entry name" value="HATPase_dom"/>
</dbReference>
<dbReference type="SMART" id="SM00387">
    <property type="entry name" value="HATPase_c"/>
    <property type="match status" value="1"/>
</dbReference>
<dbReference type="SMART" id="SM00091">
    <property type="entry name" value="PAS"/>
    <property type="match status" value="1"/>
</dbReference>
<dbReference type="GO" id="GO:0016036">
    <property type="term" value="P:cellular response to phosphate starvation"/>
    <property type="evidence" value="ECO:0007669"/>
    <property type="project" value="TreeGrafter"/>
</dbReference>
<feature type="coiled-coil region" evidence="9">
    <location>
        <begin position="201"/>
        <end position="228"/>
    </location>
</feature>
<dbReference type="GO" id="GO:0005886">
    <property type="term" value="C:plasma membrane"/>
    <property type="evidence" value="ECO:0007669"/>
    <property type="project" value="TreeGrafter"/>
</dbReference>
<evidence type="ECO:0000256" key="9">
    <source>
        <dbReference type="SAM" id="Coils"/>
    </source>
</evidence>
<reference evidence="12" key="2">
    <citation type="submission" date="2021-04" db="EMBL/GenBank/DDBJ databases">
        <authorList>
            <person name="Gilroy R."/>
        </authorList>
    </citation>
    <scope>NUCLEOTIDE SEQUENCE</scope>
    <source>
        <strain evidence="12">2239</strain>
    </source>
</reference>
<dbReference type="CDD" id="cd00130">
    <property type="entry name" value="PAS"/>
    <property type="match status" value="1"/>
</dbReference>
<dbReference type="Gene3D" id="3.30.450.20">
    <property type="entry name" value="PAS domain"/>
    <property type="match status" value="1"/>
</dbReference>
<comment type="caution">
    <text evidence="12">The sequence shown here is derived from an EMBL/GenBank/DDBJ whole genome shotgun (WGS) entry which is preliminary data.</text>
</comment>
<dbReference type="Pfam" id="PF02518">
    <property type="entry name" value="HATPase_c"/>
    <property type="match status" value="1"/>
</dbReference>
<name>A0A9D1V3A0_9FIRM</name>
<dbReference type="PRINTS" id="PR00344">
    <property type="entry name" value="BCTRLSENSOR"/>
</dbReference>
<dbReference type="InterPro" id="IPR003661">
    <property type="entry name" value="HisK_dim/P_dom"/>
</dbReference>
<evidence type="ECO:0000256" key="8">
    <source>
        <dbReference type="ARBA" id="ARBA00023136"/>
    </source>
</evidence>
<feature type="domain" description="Histidine kinase" evidence="11">
    <location>
        <begin position="339"/>
        <end position="554"/>
    </location>
</feature>
<keyword evidence="8 10" id="KW-0472">Membrane</keyword>
<dbReference type="GO" id="GO:0000155">
    <property type="term" value="F:phosphorelay sensor kinase activity"/>
    <property type="evidence" value="ECO:0007669"/>
    <property type="project" value="InterPro"/>
</dbReference>
<dbReference type="SMART" id="SM00388">
    <property type="entry name" value="HisKA"/>
    <property type="match status" value="1"/>
</dbReference>
<evidence type="ECO:0000313" key="12">
    <source>
        <dbReference type="EMBL" id="HIX05310.1"/>
    </source>
</evidence>
<keyword evidence="6 12" id="KW-0418">Kinase</keyword>
<feature type="transmembrane region" description="Helical" evidence="10">
    <location>
        <begin position="143"/>
        <end position="169"/>
    </location>
</feature>
<feature type="transmembrane region" description="Helical" evidence="10">
    <location>
        <begin position="12"/>
        <end position="32"/>
    </location>
</feature>
<dbReference type="InterPro" id="IPR050351">
    <property type="entry name" value="BphY/WalK/GraS-like"/>
</dbReference>
<dbReference type="PROSITE" id="PS50109">
    <property type="entry name" value="HIS_KIN"/>
    <property type="match status" value="1"/>
</dbReference>
<comment type="catalytic activity">
    <reaction evidence="1">
        <text>ATP + protein L-histidine = ADP + protein N-phospho-L-histidine.</text>
        <dbReference type="EC" id="2.7.13.3"/>
    </reaction>
</comment>
<dbReference type="Pfam" id="PF00512">
    <property type="entry name" value="HisKA"/>
    <property type="match status" value="1"/>
</dbReference>
<dbReference type="Gene3D" id="3.30.565.10">
    <property type="entry name" value="Histidine kinase-like ATPase, C-terminal domain"/>
    <property type="match status" value="1"/>
</dbReference>
<dbReference type="GO" id="GO:0004721">
    <property type="term" value="F:phosphoprotein phosphatase activity"/>
    <property type="evidence" value="ECO:0007669"/>
    <property type="project" value="TreeGrafter"/>
</dbReference>
<dbReference type="Gene3D" id="1.10.287.130">
    <property type="match status" value="1"/>
</dbReference>
<dbReference type="Proteomes" id="UP000824193">
    <property type="component" value="Unassembled WGS sequence"/>
</dbReference>
<evidence type="ECO:0000256" key="7">
    <source>
        <dbReference type="ARBA" id="ARBA00023012"/>
    </source>
</evidence>
<evidence type="ECO:0000256" key="10">
    <source>
        <dbReference type="SAM" id="Phobius"/>
    </source>
</evidence>
<dbReference type="InterPro" id="IPR036097">
    <property type="entry name" value="HisK_dim/P_sf"/>
</dbReference>
<evidence type="ECO:0000313" key="13">
    <source>
        <dbReference type="Proteomes" id="UP000824193"/>
    </source>
</evidence>
<reference evidence="12" key="1">
    <citation type="journal article" date="2021" name="PeerJ">
        <title>Extensive microbial diversity within the chicken gut microbiome revealed by metagenomics and culture.</title>
        <authorList>
            <person name="Gilroy R."/>
            <person name="Ravi A."/>
            <person name="Getino M."/>
            <person name="Pursley I."/>
            <person name="Horton D.L."/>
            <person name="Alikhan N.F."/>
            <person name="Baker D."/>
            <person name="Gharbi K."/>
            <person name="Hall N."/>
            <person name="Watson M."/>
            <person name="Adriaenssens E.M."/>
            <person name="Foster-Nyarko E."/>
            <person name="Jarju S."/>
            <person name="Secka A."/>
            <person name="Antonio M."/>
            <person name="Oren A."/>
            <person name="Chaudhuri R.R."/>
            <person name="La Ragione R."/>
            <person name="Hildebrand F."/>
            <person name="Pallen M.J."/>
        </authorList>
    </citation>
    <scope>NUCLEOTIDE SEQUENCE</scope>
    <source>
        <strain evidence="12">2239</strain>
    </source>
</reference>
<sequence length="556" mass="61851">MSKRIFKTMMTVTLTTLLVCMALFIAILFPYFETQLSDELRNELEYLAPNVERDGLDYLERLGDGQNRLTLIDTDGTVLFDSDADPAQMENHADRPEVIQAIAEGTGESSRYSETLAKKTINCAMLLDNGQVLRISSTQYSSMALLASLTPSLLLVLIFAALVAVTIAYKLSHRLTRPLNEIDLEHPQVNQAPYDELKPLLRRLHHQNRRIREQIQQLQAQKRQFTAITDNMREGFLVLDADGLVLSYNSSATRLLQPEKPLDGHNIRELTDEPDFLESLHGAQEGEHVESLVPLHGRICQLFANPVYQESTLTGIVLVLLDVTEQQEREGLRREFSANVSHELKTPLTSIAGIAEIMKSGMIAPADVPHFAGKIYDESQRLIQLVRDIIRISQLDENNIHDTPVPVQLKECAARNLGLLESAADAADVTLRLEGEEAVIHAVPAILDEMVYNLCENAVKYNRPGGSVTVTVRTDPSHVTLEVADTGIGIAPEHHSRVFERFYRVDKSHSKEIGGTGLGLSIVKHGAAFHHAQVELESAPDKGTTVRIIFPKNASF</sequence>
<protein>
    <recommendedName>
        <fullName evidence="3">histidine kinase</fullName>
        <ecNumber evidence="3">2.7.13.3</ecNumber>
    </recommendedName>
</protein>
<dbReference type="AlphaFoldDB" id="A0A9D1V3A0"/>
<keyword evidence="4" id="KW-0597">Phosphoprotein</keyword>
<evidence type="ECO:0000256" key="6">
    <source>
        <dbReference type="ARBA" id="ARBA00022777"/>
    </source>
</evidence>
<proteinExistence type="predicted"/>
<evidence type="ECO:0000256" key="2">
    <source>
        <dbReference type="ARBA" id="ARBA00004370"/>
    </source>
</evidence>
<dbReference type="InterPro" id="IPR004358">
    <property type="entry name" value="Sig_transdc_His_kin-like_C"/>
</dbReference>
<organism evidence="12 13">
    <name type="scientific">Candidatus Allofournierella pullicola</name>
    <dbReference type="NCBI Taxonomy" id="2838596"/>
    <lineage>
        <taxon>Bacteria</taxon>
        <taxon>Bacillati</taxon>
        <taxon>Bacillota</taxon>
        <taxon>Clostridia</taxon>
        <taxon>Eubacteriales</taxon>
        <taxon>Oscillospiraceae</taxon>
        <taxon>Allofournierella</taxon>
    </lineage>
</organism>
<dbReference type="FunFam" id="1.10.287.130:FF:000001">
    <property type="entry name" value="Two-component sensor histidine kinase"/>
    <property type="match status" value="1"/>
</dbReference>
<dbReference type="InterPro" id="IPR036890">
    <property type="entry name" value="HATPase_C_sf"/>
</dbReference>
<dbReference type="InterPro" id="IPR000014">
    <property type="entry name" value="PAS"/>
</dbReference>
<dbReference type="EC" id="2.7.13.3" evidence="3"/>
<dbReference type="PANTHER" id="PTHR45453">
    <property type="entry name" value="PHOSPHATE REGULON SENSOR PROTEIN PHOR"/>
    <property type="match status" value="1"/>
</dbReference>
<evidence type="ECO:0000256" key="5">
    <source>
        <dbReference type="ARBA" id="ARBA00022679"/>
    </source>
</evidence>
<keyword evidence="10" id="KW-1133">Transmembrane helix</keyword>
<dbReference type="SUPFAM" id="SSF47384">
    <property type="entry name" value="Homodimeric domain of signal transducing histidine kinase"/>
    <property type="match status" value="1"/>
</dbReference>
<dbReference type="FunFam" id="3.30.565.10:FF:000006">
    <property type="entry name" value="Sensor histidine kinase WalK"/>
    <property type="match status" value="1"/>
</dbReference>
<dbReference type="CDD" id="cd00075">
    <property type="entry name" value="HATPase"/>
    <property type="match status" value="1"/>
</dbReference>
<keyword evidence="5" id="KW-0808">Transferase</keyword>
<dbReference type="InterPro" id="IPR005467">
    <property type="entry name" value="His_kinase_dom"/>
</dbReference>
<comment type="subcellular location">
    <subcellularLocation>
        <location evidence="2">Membrane</location>
    </subcellularLocation>
</comment>
<evidence type="ECO:0000256" key="3">
    <source>
        <dbReference type="ARBA" id="ARBA00012438"/>
    </source>
</evidence>
<dbReference type="EMBL" id="DXFW01000012">
    <property type="protein sequence ID" value="HIX05310.1"/>
    <property type="molecule type" value="Genomic_DNA"/>
</dbReference>